<dbReference type="PANTHER" id="PTHR22916:SF51">
    <property type="entry name" value="GLYCOSYLTRANSFERASE EPSH-RELATED"/>
    <property type="match status" value="1"/>
</dbReference>
<comment type="caution">
    <text evidence="4">The sequence shown here is derived from an EMBL/GenBank/DDBJ whole genome shotgun (WGS) entry which is preliminary data.</text>
</comment>
<keyword evidence="2" id="KW-0808">Transferase</keyword>
<reference evidence="4 5" key="1">
    <citation type="submission" date="2018-03" db="EMBL/GenBank/DDBJ databases">
        <title>Lachnoclostridium SNUG30386 gen.nov., sp.nov., isolated from human faeces.</title>
        <authorList>
            <person name="Seo B."/>
            <person name="Jeon K."/>
            <person name="Ko G."/>
        </authorList>
    </citation>
    <scope>NUCLEOTIDE SEQUENCE [LARGE SCALE GENOMIC DNA]</scope>
    <source>
        <strain evidence="4 5">SNUG30386</strain>
    </source>
</reference>
<protein>
    <recommendedName>
        <fullName evidence="3">Glycosyltransferase 2-like domain-containing protein</fullName>
    </recommendedName>
</protein>
<dbReference type="CDD" id="cd00761">
    <property type="entry name" value="Glyco_tranf_GTA_type"/>
    <property type="match status" value="1"/>
</dbReference>
<evidence type="ECO:0000256" key="2">
    <source>
        <dbReference type="ARBA" id="ARBA00022679"/>
    </source>
</evidence>
<dbReference type="InterPro" id="IPR001173">
    <property type="entry name" value="Glyco_trans_2-like"/>
</dbReference>
<sequence length="369" mass="42396">MSLSLVLPCYNVMKYLPKCLDSIFKNDCNDIEIVLVNDGSSDDIGGGLSQYFDKSNCDHNIEFEYKDARIKIIHTCNCGVSAARNTGIENATSDYIIFIDPDDTVKENYFSTIKTFMTSINVDVAILGFYQIVEDKNGNIVKEGEIFPQKNYISNSVEETVRTVLPKYLGYSVEDILKWAKSTEAISKRLEWGAVWRNVYRRDFLNKNQIRFNPSIRLNEDSMFNAMCFSRAQKIRTLNKGFYCYTIRPSGAFMKKRDAELVENKTALLEARSNIVNDLNKRGFDFSIKDYAGSNVMSCFELIIKMPFSARRETKKYIRNSIVKESIKVLPFTGRKKVDIPLFALKYDLHVLMIYAVNLGKLFGVQFRL</sequence>
<dbReference type="InterPro" id="IPR029044">
    <property type="entry name" value="Nucleotide-diphossugar_trans"/>
</dbReference>
<dbReference type="PANTHER" id="PTHR22916">
    <property type="entry name" value="GLYCOSYLTRANSFERASE"/>
    <property type="match status" value="1"/>
</dbReference>
<dbReference type="AlphaFoldDB" id="A0A2T3FV20"/>
<keyword evidence="5" id="KW-1185">Reference proteome</keyword>
<keyword evidence="1" id="KW-0328">Glycosyltransferase</keyword>
<evidence type="ECO:0000313" key="4">
    <source>
        <dbReference type="EMBL" id="PST39132.1"/>
    </source>
</evidence>
<feature type="domain" description="Glycosyltransferase 2-like" evidence="3">
    <location>
        <begin position="4"/>
        <end position="144"/>
    </location>
</feature>
<dbReference type="Proteomes" id="UP000241048">
    <property type="component" value="Unassembled WGS sequence"/>
</dbReference>
<gene>
    <name evidence="4" type="ORF">C7U56_04275</name>
</gene>
<organism evidence="4 5">
    <name type="scientific">Clostridium fessum</name>
    <dbReference type="NCBI Taxonomy" id="2126740"/>
    <lineage>
        <taxon>Bacteria</taxon>
        <taxon>Bacillati</taxon>
        <taxon>Bacillota</taxon>
        <taxon>Clostridia</taxon>
        <taxon>Eubacteriales</taxon>
        <taxon>Clostridiaceae</taxon>
        <taxon>Clostridium</taxon>
    </lineage>
</organism>
<dbReference type="RefSeq" id="WP_107000279.1">
    <property type="nucleotide sequence ID" value="NZ_PYLO01000001.1"/>
</dbReference>
<dbReference type="Gene3D" id="3.90.550.10">
    <property type="entry name" value="Spore Coat Polysaccharide Biosynthesis Protein SpsA, Chain A"/>
    <property type="match status" value="1"/>
</dbReference>
<accession>A0A2T3FV20</accession>
<name>A0A2T3FV20_9CLOT</name>
<dbReference type="GO" id="GO:0016757">
    <property type="term" value="F:glycosyltransferase activity"/>
    <property type="evidence" value="ECO:0007669"/>
    <property type="project" value="UniProtKB-KW"/>
</dbReference>
<dbReference type="SUPFAM" id="SSF53448">
    <property type="entry name" value="Nucleotide-diphospho-sugar transferases"/>
    <property type="match status" value="1"/>
</dbReference>
<dbReference type="Pfam" id="PF00535">
    <property type="entry name" value="Glycos_transf_2"/>
    <property type="match status" value="1"/>
</dbReference>
<evidence type="ECO:0000259" key="3">
    <source>
        <dbReference type="Pfam" id="PF00535"/>
    </source>
</evidence>
<proteinExistence type="predicted"/>
<evidence type="ECO:0000313" key="5">
    <source>
        <dbReference type="Proteomes" id="UP000241048"/>
    </source>
</evidence>
<evidence type="ECO:0000256" key="1">
    <source>
        <dbReference type="ARBA" id="ARBA00022676"/>
    </source>
</evidence>
<dbReference type="EMBL" id="PYLO01000001">
    <property type="protein sequence ID" value="PST39132.1"/>
    <property type="molecule type" value="Genomic_DNA"/>
</dbReference>